<proteinExistence type="predicted"/>
<name>A0A8S5PAS7_9CAUD</name>
<dbReference type="EMBL" id="BK015368">
    <property type="protein sequence ID" value="DAE03555.1"/>
    <property type="molecule type" value="Genomic_DNA"/>
</dbReference>
<sequence>MINKTFRTFLQEIAGKDKLEVRFPITEYMEWAGIPFQQLEKVEEDVVNDLHRLMHYLATFKSNGSIATMIKYVRIISSFTVVGTVIKVDFCEWTLEEREQEDWLVKFVEEMGKKK</sequence>
<evidence type="ECO:0000313" key="1">
    <source>
        <dbReference type="EMBL" id="DAE03555.1"/>
    </source>
</evidence>
<protein>
    <submittedName>
        <fullName evidence="1">Uncharacterized protein</fullName>
    </submittedName>
</protein>
<reference evidence="1" key="1">
    <citation type="journal article" date="2021" name="Proc. Natl. Acad. Sci. U.S.A.">
        <title>A Catalog of Tens of Thousands of Viruses from Human Metagenomes Reveals Hidden Associations with Chronic Diseases.</title>
        <authorList>
            <person name="Tisza M.J."/>
            <person name="Buck C.B."/>
        </authorList>
    </citation>
    <scope>NUCLEOTIDE SEQUENCE</scope>
    <source>
        <strain evidence="1">CtpoI7</strain>
    </source>
</reference>
<organism evidence="1">
    <name type="scientific">Siphoviridae sp. ctpoI7</name>
    <dbReference type="NCBI Taxonomy" id="2825678"/>
    <lineage>
        <taxon>Viruses</taxon>
        <taxon>Duplodnaviria</taxon>
        <taxon>Heunggongvirae</taxon>
        <taxon>Uroviricota</taxon>
        <taxon>Caudoviricetes</taxon>
    </lineage>
</organism>
<accession>A0A8S5PAS7</accession>